<dbReference type="PANTHER" id="PTHR47723">
    <property type="entry name" value="OS05G0353850 PROTEIN"/>
    <property type="match status" value="1"/>
</dbReference>
<dbReference type="InterPro" id="IPR044730">
    <property type="entry name" value="RNase_H-like_dom_plant"/>
</dbReference>
<reference evidence="3" key="1">
    <citation type="submission" date="2025-08" db="UniProtKB">
        <authorList>
            <consortium name="RefSeq"/>
        </authorList>
    </citation>
    <scope>IDENTIFICATION</scope>
    <source>
        <tissue evidence="3">Leaves</tissue>
    </source>
</reference>
<gene>
    <name evidence="3" type="primary">LOC140035653</name>
</gene>
<protein>
    <recommendedName>
        <fullName evidence="1">RNase H type-1 domain-containing protein</fullName>
    </recommendedName>
</protein>
<dbReference type="SUPFAM" id="SSF53098">
    <property type="entry name" value="Ribonuclease H-like"/>
    <property type="match status" value="1"/>
</dbReference>
<sequence length="131" mass="14314">MALLVGLQLCHQRGVVPSLVEVDSKALVQLVVSGAVAKWPLCNNLRKVRNLLEGFSAAIYHVFREANVPADRLAAVGLMGSQVFDQDHQVPAIVRSAILLDSWGVPGVRWISEDVEENRGIDCLVMLSVKE</sequence>
<dbReference type="RefSeq" id="XP_071933066.1">
    <property type="nucleotide sequence ID" value="XM_072076965.1"/>
</dbReference>
<feature type="domain" description="RNase H type-1" evidence="1">
    <location>
        <begin position="1"/>
        <end position="75"/>
    </location>
</feature>
<evidence type="ECO:0000259" key="1">
    <source>
        <dbReference type="Pfam" id="PF13456"/>
    </source>
</evidence>
<dbReference type="GeneID" id="140035653"/>
<dbReference type="Pfam" id="PF13456">
    <property type="entry name" value="RVT_3"/>
    <property type="match status" value="1"/>
</dbReference>
<dbReference type="InterPro" id="IPR002156">
    <property type="entry name" value="RNaseH_domain"/>
</dbReference>
<dbReference type="InterPro" id="IPR012337">
    <property type="entry name" value="RNaseH-like_sf"/>
</dbReference>
<evidence type="ECO:0000313" key="2">
    <source>
        <dbReference type="Proteomes" id="UP001652660"/>
    </source>
</evidence>
<dbReference type="CDD" id="cd06222">
    <property type="entry name" value="RNase_H_like"/>
    <property type="match status" value="1"/>
</dbReference>
<proteinExistence type="predicted"/>
<dbReference type="Proteomes" id="UP001652660">
    <property type="component" value="Chromosome 2c"/>
</dbReference>
<dbReference type="InterPro" id="IPR053151">
    <property type="entry name" value="RNase_H-like"/>
</dbReference>
<accession>A0ABM4WMP7</accession>
<name>A0ABM4WMP7_COFAR</name>
<dbReference type="InterPro" id="IPR036397">
    <property type="entry name" value="RNaseH_sf"/>
</dbReference>
<dbReference type="PANTHER" id="PTHR47723:SF19">
    <property type="entry name" value="POLYNUCLEOTIDYL TRANSFERASE, RIBONUCLEASE H-LIKE SUPERFAMILY PROTEIN"/>
    <property type="match status" value="1"/>
</dbReference>
<organism evidence="2 3">
    <name type="scientific">Coffea arabica</name>
    <name type="common">Arabian coffee</name>
    <dbReference type="NCBI Taxonomy" id="13443"/>
    <lineage>
        <taxon>Eukaryota</taxon>
        <taxon>Viridiplantae</taxon>
        <taxon>Streptophyta</taxon>
        <taxon>Embryophyta</taxon>
        <taxon>Tracheophyta</taxon>
        <taxon>Spermatophyta</taxon>
        <taxon>Magnoliopsida</taxon>
        <taxon>eudicotyledons</taxon>
        <taxon>Gunneridae</taxon>
        <taxon>Pentapetalae</taxon>
        <taxon>asterids</taxon>
        <taxon>lamiids</taxon>
        <taxon>Gentianales</taxon>
        <taxon>Rubiaceae</taxon>
        <taxon>Ixoroideae</taxon>
        <taxon>Gardenieae complex</taxon>
        <taxon>Bertiereae - Coffeeae clade</taxon>
        <taxon>Coffeeae</taxon>
        <taxon>Coffea</taxon>
    </lineage>
</organism>
<evidence type="ECO:0000313" key="3">
    <source>
        <dbReference type="RefSeq" id="XP_071933066.1"/>
    </source>
</evidence>
<dbReference type="Gene3D" id="3.30.420.10">
    <property type="entry name" value="Ribonuclease H-like superfamily/Ribonuclease H"/>
    <property type="match status" value="1"/>
</dbReference>
<keyword evidence="2" id="KW-1185">Reference proteome</keyword>